<dbReference type="Proteomes" id="UP001497522">
    <property type="component" value="Chromosome 19"/>
</dbReference>
<name>A0ABP1B3R2_9BRYO</name>
<gene>
    <name evidence="1" type="ORF">CSSPJE1EN2_LOCUS12336</name>
</gene>
<keyword evidence="2" id="KW-1185">Reference proteome</keyword>
<accession>A0ABP1B3R2</accession>
<proteinExistence type="predicted"/>
<dbReference type="EMBL" id="OZ023720">
    <property type="protein sequence ID" value="CAK9869578.1"/>
    <property type="molecule type" value="Genomic_DNA"/>
</dbReference>
<sequence length="67" mass="7292">MPFHVRESVVANVDCVLVHDAVQNDELAQKRRCTSCELGSSAWASLGVSAPYSQARLSQLRCDTIAT</sequence>
<evidence type="ECO:0000313" key="2">
    <source>
        <dbReference type="Proteomes" id="UP001497522"/>
    </source>
</evidence>
<protein>
    <submittedName>
        <fullName evidence="1">Uncharacterized protein</fullName>
    </submittedName>
</protein>
<organism evidence="1 2">
    <name type="scientific">Sphagnum jensenii</name>
    <dbReference type="NCBI Taxonomy" id="128206"/>
    <lineage>
        <taxon>Eukaryota</taxon>
        <taxon>Viridiplantae</taxon>
        <taxon>Streptophyta</taxon>
        <taxon>Embryophyta</taxon>
        <taxon>Bryophyta</taxon>
        <taxon>Sphagnophytina</taxon>
        <taxon>Sphagnopsida</taxon>
        <taxon>Sphagnales</taxon>
        <taxon>Sphagnaceae</taxon>
        <taxon>Sphagnum</taxon>
    </lineage>
</organism>
<evidence type="ECO:0000313" key="1">
    <source>
        <dbReference type="EMBL" id="CAK9869578.1"/>
    </source>
</evidence>
<reference evidence="1" key="1">
    <citation type="submission" date="2024-03" db="EMBL/GenBank/DDBJ databases">
        <authorList>
            <consortium name="ELIXIR-Norway"/>
            <consortium name="Elixir Norway"/>
        </authorList>
    </citation>
    <scope>NUCLEOTIDE SEQUENCE</scope>
</reference>